<dbReference type="Proteomes" id="UP000521868">
    <property type="component" value="Unassembled WGS sequence"/>
</dbReference>
<dbReference type="RefSeq" id="WP_168108159.1">
    <property type="nucleotide sequence ID" value="NZ_VTOX01000005.1"/>
</dbReference>
<protein>
    <submittedName>
        <fullName evidence="3">WecB/TagA/CpsF family glycosyltransferase</fullName>
    </submittedName>
</protein>
<keyword evidence="4" id="KW-1185">Reference proteome</keyword>
<dbReference type="PANTHER" id="PTHR34136">
    <property type="match status" value="1"/>
</dbReference>
<dbReference type="CDD" id="cd06533">
    <property type="entry name" value="Glyco_transf_WecG_TagA"/>
    <property type="match status" value="1"/>
</dbReference>
<evidence type="ECO:0000313" key="3">
    <source>
        <dbReference type="EMBL" id="NKE67022.1"/>
    </source>
</evidence>
<dbReference type="GO" id="GO:0016758">
    <property type="term" value="F:hexosyltransferase activity"/>
    <property type="evidence" value="ECO:0007669"/>
    <property type="project" value="TreeGrafter"/>
</dbReference>
<gene>
    <name evidence="3" type="ORF">RAMLITH_14430</name>
</gene>
<dbReference type="Pfam" id="PF03808">
    <property type="entry name" value="Glyco_tran_WecG"/>
    <property type="match status" value="1"/>
</dbReference>
<dbReference type="NCBIfam" id="TIGR00696">
    <property type="entry name" value="wecG_tagA_cpsF"/>
    <property type="match status" value="1"/>
</dbReference>
<dbReference type="AlphaFoldDB" id="A0A7X6DH10"/>
<name>A0A7X6DH10_9BURK</name>
<keyword evidence="2 3" id="KW-0808">Transferase</keyword>
<proteinExistence type="predicted"/>
<evidence type="ECO:0000256" key="1">
    <source>
        <dbReference type="ARBA" id="ARBA00022676"/>
    </source>
</evidence>
<dbReference type="EMBL" id="VTOX01000005">
    <property type="protein sequence ID" value="NKE67022.1"/>
    <property type="molecule type" value="Genomic_DNA"/>
</dbReference>
<evidence type="ECO:0000256" key="2">
    <source>
        <dbReference type="ARBA" id="ARBA00022679"/>
    </source>
</evidence>
<dbReference type="PANTHER" id="PTHR34136:SF1">
    <property type="entry name" value="UDP-N-ACETYL-D-MANNOSAMINURONIC ACID TRANSFERASE"/>
    <property type="match status" value="1"/>
</dbReference>
<keyword evidence="1" id="KW-0328">Glycosyltransferase</keyword>
<reference evidence="3 4" key="1">
    <citation type="journal article" date="2020" name="Nature">
        <title>Bacterial chemolithoautotrophy via manganese oxidation.</title>
        <authorList>
            <person name="Yu H."/>
            <person name="Leadbetter J.R."/>
        </authorList>
    </citation>
    <scope>NUCLEOTIDE SEQUENCE [LARGE SCALE GENOMIC DNA]</scope>
    <source>
        <strain evidence="3 4">RBP-1</strain>
    </source>
</reference>
<comment type="caution">
    <text evidence="3">The sequence shown here is derived from an EMBL/GenBank/DDBJ whole genome shotgun (WGS) entry which is preliminary data.</text>
</comment>
<dbReference type="InterPro" id="IPR004629">
    <property type="entry name" value="WecG_TagA_CpsF"/>
</dbReference>
<evidence type="ECO:0000313" key="4">
    <source>
        <dbReference type="Proteomes" id="UP000521868"/>
    </source>
</evidence>
<accession>A0A7X6DH10</accession>
<sequence>MPIAVEARGWQGHWRQLVSGLVRIDSERGERRLLDNLAQPAQPTVLAFVNAHAMNSAASSRDFFEALRAADVVLRDGSGMAILLKLLNLDPGLNLNGTDLIPKLLRRYAGRPIALFGTEEPYLSRAREKVTAELAAGSECHTAHGFLPTTEYVRLAVAHGPALIVLGMGMPRQEEVARELRATLDHPCLIVCGGAIIDFMGGKTSRAPRWMRGAGLEWLFRLALEPSRLFKRYVIGNPLFIARALALAAGTPRPNRGTAL</sequence>
<organism evidence="3 4">
    <name type="scientific">Ramlibacter lithotrophicus</name>
    <dbReference type="NCBI Taxonomy" id="2606681"/>
    <lineage>
        <taxon>Bacteria</taxon>
        <taxon>Pseudomonadati</taxon>
        <taxon>Pseudomonadota</taxon>
        <taxon>Betaproteobacteria</taxon>
        <taxon>Burkholderiales</taxon>
        <taxon>Comamonadaceae</taxon>
        <taxon>Ramlibacter</taxon>
    </lineage>
</organism>